<dbReference type="EMBL" id="ACQT01000112">
    <property type="protein sequence ID" value="EER59595.1"/>
    <property type="molecule type" value="Genomic_DNA"/>
</dbReference>
<evidence type="ECO:0000313" key="1">
    <source>
        <dbReference type="EMBL" id="EER59595.1"/>
    </source>
</evidence>
<name>C5T7E2_ACIDE</name>
<feature type="non-terminal residue" evidence="1">
    <location>
        <position position="53"/>
    </location>
</feature>
<dbReference type="PATRIC" id="fig|573060.9.peg.2230"/>
<sequence length="53" mass="5374">MVAAAAAAKLGAMPVFRSALLRFADDGTALYEEDGLLAVGPDAQGRQRVLAAG</sequence>
<protein>
    <submittedName>
        <fullName evidence="1">Uncharacterized protein</fullName>
    </submittedName>
</protein>
<dbReference type="AlphaFoldDB" id="C5T7E2"/>
<reference evidence="1 2" key="1">
    <citation type="submission" date="2009-05" db="EMBL/GenBank/DDBJ databases">
        <title>The draft genome of Acidovorax delafieldii 2AN.</title>
        <authorList>
            <consortium name="US DOE Joint Genome Institute (JGI-PGF)"/>
            <person name="Lucas S."/>
            <person name="Copeland A."/>
            <person name="Lapidus A."/>
            <person name="Glavina del Rio T."/>
            <person name="Tice H."/>
            <person name="Bruce D."/>
            <person name="Goodwin L."/>
            <person name="Pitluck S."/>
            <person name="Larimer F."/>
            <person name="Land M.L."/>
            <person name="Hauser L."/>
            <person name="Shelobolina E.S."/>
            <person name="Picardal F."/>
            <person name="Roden E."/>
            <person name="Emerson D."/>
        </authorList>
    </citation>
    <scope>NUCLEOTIDE SEQUENCE [LARGE SCALE GENOMIC DNA]</scope>
    <source>
        <strain evidence="1 2">2AN</strain>
    </source>
</reference>
<dbReference type="Proteomes" id="UP000003856">
    <property type="component" value="Unassembled WGS sequence"/>
</dbReference>
<comment type="caution">
    <text evidence="1">The sequence shown here is derived from an EMBL/GenBank/DDBJ whole genome shotgun (WGS) entry which is preliminary data.</text>
</comment>
<accession>C5T7E2</accession>
<evidence type="ECO:0000313" key="2">
    <source>
        <dbReference type="Proteomes" id="UP000003856"/>
    </source>
</evidence>
<keyword evidence="2" id="KW-1185">Reference proteome</keyword>
<proteinExistence type="predicted"/>
<organism evidence="1 2">
    <name type="scientific">Acidovorax delafieldii 2AN</name>
    <dbReference type="NCBI Taxonomy" id="573060"/>
    <lineage>
        <taxon>Bacteria</taxon>
        <taxon>Pseudomonadati</taxon>
        <taxon>Pseudomonadota</taxon>
        <taxon>Betaproteobacteria</taxon>
        <taxon>Burkholderiales</taxon>
        <taxon>Comamonadaceae</taxon>
        <taxon>Acidovorax</taxon>
    </lineage>
</organism>
<gene>
    <name evidence="1" type="ORF">AcdelDRAFT_2822</name>
</gene>